<dbReference type="Proteomes" id="UP000316624">
    <property type="component" value="Unassembled WGS sequence"/>
</dbReference>
<dbReference type="InterPro" id="IPR045465">
    <property type="entry name" value="Trans_reg_dom"/>
</dbReference>
<reference evidence="2 3" key="1">
    <citation type="journal article" date="2015" name="Stand. Genomic Sci.">
        <title>Genomic Encyclopedia of Bacterial and Archaeal Type Strains, Phase III: the genomes of soil and plant-associated and newly described type strains.</title>
        <authorList>
            <person name="Whitman W.B."/>
            <person name="Woyke T."/>
            <person name="Klenk H.P."/>
            <person name="Zhou Y."/>
            <person name="Lilburn T.G."/>
            <person name="Beck B.J."/>
            <person name="De Vos P."/>
            <person name="Vandamme P."/>
            <person name="Eisen J.A."/>
            <person name="Garrity G."/>
            <person name="Hugenholtz P."/>
            <person name="Kyrpides N.C."/>
        </authorList>
    </citation>
    <scope>NUCLEOTIDE SEQUENCE [LARGE SCALE GENOMIC DNA]</scope>
    <source>
        <strain evidence="2 3">CGMCC 1.7748</strain>
    </source>
</reference>
<comment type="caution">
    <text evidence="2">The sequence shown here is derived from an EMBL/GenBank/DDBJ whole genome shotgun (WGS) entry which is preliminary data.</text>
</comment>
<evidence type="ECO:0000313" key="2">
    <source>
        <dbReference type="EMBL" id="TWH91739.1"/>
    </source>
</evidence>
<name>A0A562K8H7_SPHWJ</name>
<gene>
    <name evidence="2" type="ORF">IQ35_03078</name>
</gene>
<sequence>MPPEKDWRAPSDEAGDDALQYCDIAMGYLSRNTRYRADYTLTSLIHDARFRVRSGHLLRLAVLRGRPASLAFVSPHSD</sequence>
<dbReference type="EMBL" id="VLKK01000013">
    <property type="protein sequence ID" value="TWH91739.1"/>
    <property type="molecule type" value="Genomic_DNA"/>
</dbReference>
<dbReference type="AlphaFoldDB" id="A0A562K8H7"/>
<feature type="domain" description="Transcriptional regulator-like" evidence="1">
    <location>
        <begin position="6"/>
        <end position="43"/>
    </location>
</feature>
<evidence type="ECO:0000259" key="1">
    <source>
        <dbReference type="Pfam" id="PF20109"/>
    </source>
</evidence>
<dbReference type="RefSeq" id="WP_145074614.1">
    <property type="nucleotide sequence ID" value="NZ_VLKK01000013.1"/>
</dbReference>
<accession>A0A562K8H7</accession>
<proteinExistence type="predicted"/>
<dbReference type="Pfam" id="PF20109">
    <property type="entry name" value="Trans_reg_dom"/>
    <property type="match status" value="1"/>
</dbReference>
<keyword evidence="3" id="KW-1185">Reference proteome</keyword>
<organism evidence="2 3">
    <name type="scientific">Sphingobium wenxiniae (strain DSM 21828 / CGMCC 1.7748 / JZ-1)</name>
    <dbReference type="NCBI Taxonomy" id="595605"/>
    <lineage>
        <taxon>Bacteria</taxon>
        <taxon>Pseudomonadati</taxon>
        <taxon>Pseudomonadota</taxon>
        <taxon>Alphaproteobacteria</taxon>
        <taxon>Sphingomonadales</taxon>
        <taxon>Sphingomonadaceae</taxon>
        <taxon>Sphingobium</taxon>
    </lineage>
</organism>
<evidence type="ECO:0000313" key="3">
    <source>
        <dbReference type="Proteomes" id="UP000316624"/>
    </source>
</evidence>
<protein>
    <recommendedName>
        <fullName evidence="1">Transcriptional regulator-like domain-containing protein</fullName>
    </recommendedName>
</protein>